<dbReference type="AlphaFoldDB" id="Q8CKQ0"/>
<organism evidence="1 2">
    <name type="scientific">Yersinia pestis</name>
    <dbReference type="NCBI Taxonomy" id="632"/>
    <lineage>
        <taxon>Bacteria</taxon>
        <taxon>Pseudomonadati</taxon>
        <taxon>Pseudomonadota</taxon>
        <taxon>Gammaproteobacteria</taxon>
        <taxon>Enterobacterales</taxon>
        <taxon>Yersiniaceae</taxon>
        <taxon>Yersinia</taxon>
    </lineage>
</organism>
<dbReference type="DNASU" id="1148102"/>
<dbReference type="Proteomes" id="UP000002490">
    <property type="component" value="Chromosome"/>
</dbReference>
<protein>
    <submittedName>
        <fullName evidence="1">Uncharacterized protein</fullName>
    </submittedName>
</protein>
<proteinExistence type="predicted"/>
<dbReference type="HOGENOM" id="CLU_2940959_0_0_6"/>
<sequence length="60" mass="6960">MTDHLYLIVYFRFTISNDSATITNVYNVNMHNIIAQTRDHDKSKKISGSLTGCQQQYESF</sequence>
<accession>Q8CKQ0</accession>
<evidence type="ECO:0000313" key="2">
    <source>
        <dbReference type="Proteomes" id="UP000002490"/>
    </source>
</evidence>
<dbReference type="KEGG" id="ypk:y3155"/>
<name>Q8CKQ0_YERPE</name>
<gene>
    <name evidence="1" type="ordered locus">y3155</name>
</gene>
<reference evidence="1 2" key="1">
    <citation type="journal article" date="2002" name="J. Bacteriol.">
        <title>Genome sequence of Yersinia pestis KIM.</title>
        <authorList>
            <person name="Deng W."/>
            <person name="Burland V."/>
            <person name="Plunkett G.III."/>
            <person name="Boutin A."/>
            <person name="Mayhew G.F."/>
            <person name="Liss P."/>
            <person name="Perna N.T."/>
            <person name="Rose D.J."/>
            <person name="Mau B."/>
            <person name="Zhou S."/>
            <person name="Schwartz D.C."/>
            <person name="Fetherston J.D."/>
            <person name="Lindler L.E."/>
            <person name="Brubaker R.R."/>
            <person name="Plana G.V."/>
            <person name="Straley S.C."/>
            <person name="McDonough K.A."/>
            <person name="Nilles M.L."/>
            <person name="Matson J.S."/>
            <person name="Blattner F.R."/>
            <person name="Perry R.D."/>
        </authorList>
    </citation>
    <scope>NUCLEOTIDE SEQUENCE [LARGE SCALE GENOMIC DNA]</scope>
    <source>
        <strain evidence="2">KIM10+ / Biovar Mediaevalis</strain>
    </source>
</reference>
<dbReference type="EMBL" id="AE009952">
    <property type="protein sequence ID" value="AAM86705.1"/>
    <property type="molecule type" value="Genomic_DNA"/>
</dbReference>
<evidence type="ECO:0000313" key="1">
    <source>
        <dbReference type="EMBL" id="AAM86705.1"/>
    </source>
</evidence>